<protein>
    <recommendedName>
        <fullName evidence="5">RNA polymerase sigma factor SigA</fullName>
    </recommendedName>
</protein>
<dbReference type="PRINTS" id="PR00046">
    <property type="entry name" value="SIGMA70FCT"/>
</dbReference>
<feature type="region of interest" description="Sigma-70 factor domain-2" evidence="5">
    <location>
        <begin position="305"/>
        <end position="375"/>
    </location>
</feature>
<dbReference type="Pfam" id="PF04539">
    <property type="entry name" value="Sigma70_r3"/>
    <property type="match status" value="1"/>
</dbReference>
<dbReference type="InterPro" id="IPR007630">
    <property type="entry name" value="RNA_pol_sigma70_r4"/>
</dbReference>
<dbReference type="InterPro" id="IPR013325">
    <property type="entry name" value="RNA_pol_sigma_r2"/>
</dbReference>
<dbReference type="PANTHER" id="PTHR30603:SF59">
    <property type="entry name" value="RNA POLYMERASE PRINCIPAL SIGMA FACTOR HRDA"/>
    <property type="match status" value="1"/>
</dbReference>
<feature type="short sequence motif" description="Interaction with polymerase core subunit RpoC" evidence="5">
    <location>
        <begin position="329"/>
        <end position="332"/>
    </location>
</feature>
<keyword evidence="10" id="KW-1185">Reference proteome</keyword>
<dbReference type="HAMAP" id="MF_00963">
    <property type="entry name" value="Sigma70_RpoD_SigA"/>
    <property type="match status" value="1"/>
</dbReference>
<feature type="compositionally biased region" description="Low complexity" evidence="6">
    <location>
        <begin position="196"/>
        <end position="207"/>
    </location>
</feature>
<dbReference type="NCBIfam" id="NF004561">
    <property type="entry name" value="PRK05901.1-3"/>
    <property type="match status" value="1"/>
</dbReference>
<dbReference type="NCBIfam" id="NF004560">
    <property type="entry name" value="PRK05901.1-1"/>
    <property type="match status" value="1"/>
</dbReference>
<dbReference type="InterPro" id="IPR007624">
    <property type="entry name" value="RNA_pol_sigma70_r3"/>
</dbReference>
<dbReference type="NCBIfam" id="NF005920">
    <property type="entry name" value="PRK07921.1"/>
    <property type="match status" value="1"/>
</dbReference>
<dbReference type="PROSITE" id="PS00716">
    <property type="entry name" value="SIGMA70_2"/>
    <property type="match status" value="1"/>
</dbReference>
<evidence type="ECO:0000256" key="5">
    <source>
        <dbReference type="HAMAP-Rule" id="MF_00963"/>
    </source>
</evidence>
<organism evidence="9 10">
    <name type="scientific">Micromonospora qiuiae</name>
    <dbReference type="NCBI Taxonomy" id="502268"/>
    <lineage>
        <taxon>Bacteria</taxon>
        <taxon>Bacillati</taxon>
        <taxon>Actinomycetota</taxon>
        <taxon>Actinomycetes</taxon>
        <taxon>Micromonosporales</taxon>
        <taxon>Micromonosporaceae</taxon>
        <taxon>Micromonospora</taxon>
    </lineage>
</organism>
<keyword evidence="5" id="KW-0963">Cytoplasm</keyword>
<feature type="region of interest" description="Disordered" evidence="6">
    <location>
        <begin position="68"/>
        <end position="176"/>
    </location>
</feature>
<evidence type="ECO:0000313" key="10">
    <source>
        <dbReference type="Proteomes" id="UP000653076"/>
    </source>
</evidence>
<dbReference type="Pfam" id="PF04542">
    <property type="entry name" value="Sigma70_r2"/>
    <property type="match status" value="1"/>
</dbReference>
<sequence>MTEPRQTGADVRSLTDTLIAHAQSAGGQLTSAQLARTVESAEVTPAQAKKILRALSEAGVTVVVDGSASTRRRVAAARSATPASRATTAKTTKKAAPAPKQAPAAEETSAAPAPRKATSRKAAGTTAEVAAKAAGPAKKTTRATKATVAAAASATKPAKAAGKAAKGEGTPEGEVDPEELAAEIEDVVVEEPAELAQAAEADAANSASDNDFEWDDEESEALKQARRDAELTASADSVRAYLKQIGKVPLLNAEQEVELAKRIEAGLYAAERLRAADEGEEKLVREMQRDLLWISRDGERAKNHLLEANLRLVVSLAKRYTGRGMAFLDLIQEGNLGLIRAVEKFDYTKGYKFSTYATWWIRQAITRAMADQARTIRIPVHMVEVINKLGRIQRELLQDLGREPTPEELAKEMDITPEKVLEIQQYAREPISLDQTIGDEGDSQLGDFIEDSEAVVAVDAVSFSLLQDQLQQVLQTLSEREAGVVRLRFGLTDGQPRTLDEIGQVYGVTRERIRQIESKTMSKLRHPSRSQVLRDYLD</sequence>
<evidence type="ECO:0000259" key="7">
    <source>
        <dbReference type="PROSITE" id="PS00715"/>
    </source>
</evidence>
<feature type="domain" description="RNA polymerase sigma-70" evidence="8">
    <location>
        <begin position="498"/>
        <end position="524"/>
    </location>
</feature>
<dbReference type="RefSeq" id="WP_204036409.1">
    <property type="nucleotide sequence ID" value="NZ_BOPC01000058.1"/>
</dbReference>
<dbReference type="InterPro" id="IPR036388">
    <property type="entry name" value="WH-like_DNA-bd_sf"/>
</dbReference>
<dbReference type="Proteomes" id="UP000653076">
    <property type="component" value="Unassembled WGS sequence"/>
</dbReference>
<evidence type="ECO:0000313" key="9">
    <source>
        <dbReference type="EMBL" id="GIJ28909.1"/>
    </source>
</evidence>
<feature type="region of interest" description="Sigma-70 factor domain-4" evidence="5">
    <location>
        <begin position="473"/>
        <end position="526"/>
    </location>
</feature>
<keyword evidence="2 5" id="KW-0731">Sigma factor</keyword>
<dbReference type="InterPro" id="IPR012760">
    <property type="entry name" value="RNA_pol_sigma_RpoD_C"/>
</dbReference>
<feature type="compositionally biased region" description="Low complexity" evidence="6">
    <location>
        <begin position="76"/>
        <end position="168"/>
    </location>
</feature>
<comment type="function">
    <text evidence="5">Sigma factors are initiation factors that promote the attachment of RNA polymerase to specific initiation sites and are then released. This sigma factor is the primary sigma factor during exponential growth.</text>
</comment>
<evidence type="ECO:0000256" key="6">
    <source>
        <dbReference type="SAM" id="MobiDB-lite"/>
    </source>
</evidence>
<feature type="domain" description="RNA polymerase sigma-70" evidence="7">
    <location>
        <begin position="329"/>
        <end position="342"/>
    </location>
</feature>
<dbReference type="InterPro" id="IPR009042">
    <property type="entry name" value="RNA_pol_sigma70_r1_2"/>
</dbReference>
<dbReference type="Gene3D" id="1.10.10.10">
    <property type="entry name" value="Winged helix-like DNA-binding domain superfamily/Winged helix DNA-binding domain"/>
    <property type="match status" value="2"/>
</dbReference>
<keyword evidence="1 5" id="KW-0805">Transcription regulation</keyword>
<evidence type="ECO:0000256" key="2">
    <source>
        <dbReference type="ARBA" id="ARBA00023082"/>
    </source>
</evidence>
<keyword evidence="3 5" id="KW-0238">DNA-binding</keyword>
<dbReference type="SUPFAM" id="SSF88659">
    <property type="entry name" value="Sigma3 and sigma4 domains of RNA polymerase sigma factors"/>
    <property type="match status" value="2"/>
</dbReference>
<accession>A0ABQ4JF68</accession>
<evidence type="ECO:0000256" key="3">
    <source>
        <dbReference type="ARBA" id="ARBA00023125"/>
    </source>
</evidence>
<comment type="caution">
    <text evidence="9">The sequence shown here is derived from an EMBL/GenBank/DDBJ whole genome shotgun (WGS) entry which is preliminary data.</text>
</comment>
<dbReference type="InterPro" id="IPR028630">
    <property type="entry name" value="Sigma70_RpoD"/>
</dbReference>
<dbReference type="InterPro" id="IPR013324">
    <property type="entry name" value="RNA_pol_sigma_r3/r4-like"/>
</dbReference>
<comment type="similarity">
    <text evidence="5">Belongs to the sigma-70 factor family. RpoD/SigA subfamily.</text>
</comment>
<feature type="region of interest" description="Disordered" evidence="6">
    <location>
        <begin position="196"/>
        <end position="225"/>
    </location>
</feature>
<dbReference type="CDD" id="cd06171">
    <property type="entry name" value="Sigma70_r4"/>
    <property type="match status" value="1"/>
</dbReference>
<dbReference type="InterPro" id="IPR007627">
    <property type="entry name" value="RNA_pol_sigma70_r2"/>
</dbReference>
<name>A0ABQ4JF68_9ACTN</name>
<reference evidence="9 10" key="1">
    <citation type="submission" date="2021-01" db="EMBL/GenBank/DDBJ databases">
        <title>Whole genome shotgun sequence of Verrucosispora qiuiae NBRC 106684.</title>
        <authorList>
            <person name="Komaki H."/>
            <person name="Tamura T."/>
        </authorList>
    </citation>
    <scope>NUCLEOTIDE SEQUENCE [LARGE SCALE GENOMIC DNA]</scope>
    <source>
        <strain evidence="9 10">NBRC 106684</strain>
    </source>
</reference>
<dbReference type="Pfam" id="PF00140">
    <property type="entry name" value="Sigma70_r1_2"/>
    <property type="match status" value="1"/>
</dbReference>
<comment type="subcellular location">
    <subcellularLocation>
        <location evidence="5">Cytoplasm</location>
    </subcellularLocation>
</comment>
<evidence type="ECO:0000256" key="1">
    <source>
        <dbReference type="ARBA" id="ARBA00023015"/>
    </source>
</evidence>
<dbReference type="InterPro" id="IPR000943">
    <property type="entry name" value="RNA_pol_sigma70"/>
</dbReference>
<evidence type="ECO:0000256" key="4">
    <source>
        <dbReference type="ARBA" id="ARBA00023163"/>
    </source>
</evidence>
<dbReference type="EMBL" id="BOPC01000058">
    <property type="protein sequence ID" value="GIJ28909.1"/>
    <property type="molecule type" value="Genomic_DNA"/>
</dbReference>
<proteinExistence type="inferred from homology"/>
<dbReference type="PANTHER" id="PTHR30603">
    <property type="entry name" value="RNA POLYMERASE SIGMA FACTOR RPO"/>
    <property type="match status" value="1"/>
</dbReference>
<dbReference type="NCBIfam" id="TIGR02393">
    <property type="entry name" value="RpoD_Cterm"/>
    <property type="match status" value="1"/>
</dbReference>
<feature type="compositionally biased region" description="Acidic residues" evidence="6">
    <location>
        <begin position="210"/>
        <end position="219"/>
    </location>
</feature>
<dbReference type="Gene3D" id="1.10.601.10">
    <property type="entry name" value="RNA Polymerase Primary Sigma Factor"/>
    <property type="match status" value="2"/>
</dbReference>
<dbReference type="SUPFAM" id="SSF88946">
    <property type="entry name" value="Sigma2 domain of RNA polymerase sigma factors"/>
    <property type="match status" value="1"/>
</dbReference>
<dbReference type="Pfam" id="PF04545">
    <property type="entry name" value="Sigma70_r4"/>
    <property type="match status" value="1"/>
</dbReference>
<evidence type="ECO:0000259" key="8">
    <source>
        <dbReference type="PROSITE" id="PS00716"/>
    </source>
</evidence>
<gene>
    <name evidence="5" type="primary">sigA</name>
    <name evidence="9" type="ORF">Vqi01_40710</name>
</gene>
<feature type="region of interest" description="Sigma-70 factor domain-3" evidence="5">
    <location>
        <begin position="384"/>
        <end position="460"/>
    </location>
</feature>
<dbReference type="InterPro" id="IPR050239">
    <property type="entry name" value="Sigma-70_RNA_pol_init_factors"/>
</dbReference>
<keyword evidence="4 5" id="KW-0804">Transcription</keyword>
<dbReference type="InterPro" id="IPR014284">
    <property type="entry name" value="RNA_pol_sigma-70_dom"/>
</dbReference>
<feature type="DNA-binding region" description="H-T-H motif" evidence="5">
    <location>
        <begin position="499"/>
        <end position="518"/>
    </location>
</feature>
<dbReference type="NCBIfam" id="TIGR02937">
    <property type="entry name" value="sigma70-ECF"/>
    <property type="match status" value="1"/>
</dbReference>
<comment type="subunit">
    <text evidence="5">Interacts transiently with the RNA polymerase catalytic core.</text>
</comment>
<dbReference type="PROSITE" id="PS00715">
    <property type="entry name" value="SIGMA70_1"/>
    <property type="match status" value="1"/>
</dbReference>